<dbReference type="AlphaFoldDB" id="A0A8S1FDL3"/>
<sequence>MSEIPEDSCSTDSAKENLRGFLTPAAKRKSKLEELTPKSRSAEKNSTSFNPFGKYQILINSDKFQFEKAVKNFKKSIEEEPYTDDGKKFLKTRPEAKQLIIELKKFVSNVKTVSKSMTTAVPSILTSFAPNFVGLCELFEKDETKCVDVMAICQKISEAVNAISSSVSEPFGSDLLDEWTPLLIALLSSPHASLRNSAINLWKCTFSKVTGKLRYSNPKLREMLLAVPKKHKLNVPEDISAENKTSVFDEDEEEVAMDCTEIGDNKEVKSGDTGFPQESSSFELSQQSAVDNLAKKLIVEKANENMKKTESPRSKNAEKFLLDEDTSEFVVIKTPISNQKNKLTDHQKEKFEESRDGLNYFNEESQSGTQRNSSIKTALKSLNFDVGTESCSSSDVVKQKDEEKEEKVDSTEITEPTSTKRASLKRPRRLFISEDNGRLSPSLKKTRSQKMDVRQDSTDDDIALINLPELESASKKKVPEESVSTRPKRYSRNLRSSSRAETGINIPEKHTDPEPERTEGNQEELTTATQVSVSEEKTVIEEEESTKEPTPQPITETQRDSQDSLPSTVELEEKEGTINVPQTPSTKKSPATIGTPSILRKTPGRNTPLTERRRNRVHFDADCHSDSLKVSPLKSSCSPKKSSKFVDLNPEPEPARTIADLPTSGYELENSAIYPSLVNCSHPISEIIRKLVPLSGAVTAISMLKKWIEDHEITTIGQFAKLTLKEIHVANGIRAPRDKTVRKVLSEYEVNLKKKKPQPKVAKVDDSWSMDSETNRQESEPKAVQKEELRETLETVVVEVPQPQPKIETIVEKVEKTPEKTTSPQKLLPSTKQEIFEAFHNSPTEVENVGIVESQPIFSEETGTSIVNDMSKALQDSPMKGDDAEIVETPSSVDMISVPSSNETSNNNRVTASSIENFTKIMETQLKTISREDVDPSEIVKASLMVDKMTKALTKILAKRRLPEEHLNDIDDHLYDTNIRLAGFLQSRGFRNQHNNN</sequence>
<feature type="region of interest" description="Disordered" evidence="1">
    <location>
        <begin position="340"/>
        <end position="373"/>
    </location>
</feature>
<comment type="caution">
    <text evidence="2">The sequence shown here is derived from an EMBL/GenBank/DDBJ whole genome shotgun (WGS) entry which is preliminary data.</text>
</comment>
<protein>
    <submittedName>
        <fullName evidence="2">Uncharacterized protein</fullName>
    </submittedName>
</protein>
<feature type="compositionally biased region" description="Polar residues" evidence="1">
    <location>
        <begin position="579"/>
        <end position="595"/>
    </location>
</feature>
<feature type="compositionally biased region" description="Basic and acidic residues" evidence="1">
    <location>
        <begin position="31"/>
        <end position="43"/>
    </location>
</feature>
<organism evidence="2 3">
    <name type="scientific">Caenorhabditis bovis</name>
    <dbReference type="NCBI Taxonomy" id="2654633"/>
    <lineage>
        <taxon>Eukaryota</taxon>
        <taxon>Metazoa</taxon>
        <taxon>Ecdysozoa</taxon>
        <taxon>Nematoda</taxon>
        <taxon>Chromadorea</taxon>
        <taxon>Rhabditida</taxon>
        <taxon>Rhabditina</taxon>
        <taxon>Rhabditomorpha</taxon>
        <taxon>Rhabditoidea</taxon>
        <taxon>Rhabditidae</taxon>
        <taxon>Peloderinae</taxon>
        <taxon>Caenorhabditis</taxon>
    </lineage>
</organism>
<feature type="compositionally biased region" description="Basic and acidic residues" evidence="1">
    <location>
        <begin position="397"/>
        <end position="410"/>
    </location>
</feature>
<evidence type="ECO:0000256" key="1">
    <source>
        <dbReference type="SAM" id="MobiDB-lite"/>
    </source>
</evidence>
<proteinExistence type="predicted"/>
<dbReference type="EMBL" id="CADEPM010000009">
    <property type="protein sequence ID" value="CAB3409877.1"/>
    <property type="molecule type" value="Genomic_DNA"/>
</dbReference>
<feature type="region of interest" description="Disordered" evidence="1">
    <location>
        <begin position="756"/>
        <end position="787"/>
    </location>
</feature>
<feature type="compositionally biased region" description="Polar residues" evidence="1">
    <location>
        <begin position="362"/>
        <end position="373"/>
    </location>
</feature>
<reference evidence="2 3" key="1">
    <citation type="submission" date="2020-04" db="EMBL/GenBank/DDBJ databases">
        <authorList>
            <person name="Laetsch R D."/>
            <person name="Stevens L."/>
            <person name="Kumar S."/>
            <person name="Blaxter L. M."/>
        </authorList>
    </citation>
    <scope>NUCLEOTIDE SEQUENCE [LARGE SCALE GENOMIC DNA]</scope>
</reference>
<gene>
    <name evidence="2" type="ORF">CBOVIS_LOCUS11475</name>
</gene>
<dbReference type="Proteomes" id="UP000494206">
    <property type="component" value="Unassembled WGS sequence"/>
</dbReference>
<evidence type="ECO:0000313" key="2">
    <source>
        <dbReference type="EMBL" id="CAB3409877.1"/>
    </source>
</evidence>
<dbReference type="OrthoDB" id="5399929at2759"/>
<accession>A0A8S1FDL3</accession>
<feature type="compositionally biased region" description="Basic and acidic residues" evidence="1">
    <location>
        <begin position="773"/>
        <end position="787"/>
    </location>
</feature>
<feature type="region of interest" description="Disordered" evidence="1">
    <location>
        <begin position="387"/>
        <end position="609"/>
    </location>
</feature>
<keyword evidence="3" id="KW-1185">Reference proteome</keyword>
<name>A0A8S1FDL3_9PELO</name>
<feature type="compositionally biased region" description="Polar residues" evidence="1">
    <location>
        <begin position="411"/>
        <end position="421"/>
    </location>
</feature>
<feature type="region of interest" description="Disordered" evidence="1">
    <location>
        <begin position="1"/>
        <end position="47"/>
    </location>
</feature>
<evidence type="ECO:0000313" key="3">
    <source>
        <dbReference type="Proteomes" id="UP000494206"/>
    </source>
</evidence>
<feature type="compositionally biased region" description="Basic and acidic residues" evidence="1">
    <location>
        <begin position="342"/>
        <end position="356"/>
    </location>
</feature>
<feature type="compositionally biased region" description="Basic and acidic residues" evidence="1">
    <location>
        <begin position="507"/>
        <end position="520"/>
    </location>
</feature>